<dbReference type="GO" id="GO:0003700">
    <property type="term" value="F:DNA-binding transcription factor activity"/>
    <property type="evidence" value="ECO:0007669"/>
    <property type="project" value="InterPro"/>
</dbReference>
<dbReference type="Proteomes" id="UP000534286">
    <property type="component" value="Unassembled WGS sequence"/>
</dbReference>
<evidence type="ECO:0000259" key="1">
    <source>
        <dbReference type="Pfam" id="PF04545"/>
    </source>
</evidence>
<sequence>MNLSLSDIVPPLRWTSPGQVAPIAADPRLSEAWWQALPLDRACSTIGTPEVAGRLADLALACWGHLMLGDILPLLRFADPASSVRTPEGLGREGVHKLFTGVLERLLEPVTAESVAQVRPSLPDRPLPELIDEVFAAMDERQRAIARDRLYASQRATLDDLAQRFSVTRERIRQIERDLRDHVEAWLASEEAASLIAHVSWLRGRLGSAVPADDLAAAVPWHRTDMATLGIPAWRFVRTLLTGYDQVDGWLVAGGADELREKTRQLFTDGPRPLEEAVTLVSQLGIREDVAERWLIAVPQLRVLEGHVVPWPRSVNDKTEAVLAVAGQALTPEEIQERIGEDYSLVGIRNQLTADDRFLRLDRNKYGLSRWGGEQYLGIREMIAREIERSNGEASVNTIVTNLTARYDVSESSVRAYAGGPGFERTQRGWIRVAGTEQADYQPRRDVSATRRCFRSRDGRWWHRVDINAEHLRGSGSPLPTGFAAHLGMAPGGQLTASTPSGDVVISWHNQPTMGSIRPILVAANASEGDHVFLTVSDGGELLTRYLPTSSPGLPALNRALYLIGYTAPVASEAEGIRLIGARIGLADGCTREEVIARLRDRGDREILAFLEGAGG</sequence>
<evidence type="ECO:0000313" key="3">
    <source>
        <dbReference type="Proteomes" id="UP000534286"/>
    </source>
</evidence>
<dbReference type="Pfam" id="PF04545">
    <property type="entry name" value="Sigma70_r4"/>
    <property type="match status" value="1"/>
</dbReference>
<dbReference type="InterPro" id="IPR013324">
    <property type="entry name" value="RNA_pol_sigma_r3/r4-like"/>
</dbReference>
<dbReference type="AlphaFoldDB" id="A0A7W7RU15"/>
<proteinExistence type="predicted"/>
<dbReference type="EMBL" id="JACHJU010000001">
    <property type="protein sequence ID" value="MBB4937466.1"/>
    <property type="molecule type" value="Genomic_DNA"/>
</dbReference>
<dbReference type="InterPro" id="IPR007630">
    <property type="entry name" value="RNA_pol_sigma70_r4"/>
</dbReference>
<dbReference type="InterPro" id="IPR036388">
    <property type="entry name" value="WH-like_DNA-bd_sf"/>
</dbReference>
<gene>
    <name evidence="2" type="ORF">FHR32_001771</name>
</gene>
<evidence type="ECO:0000313" key="2">
    <source>
        <dbReference type="EMBL" id="MBB4937466.1"/>
    </source>
</evidence>
<dbReference type="SUPFAM" id="SSF88659">
    <property type="entry name" value="Sigma3 and sigma4 domains of RNA polymerase sigma factors"/>
    <property type="match status" value="1"/>
</dbReference>
<protein>
    <recommendedName>
        <fullName evidence="1">RNA polymerase sigma-70 region 4 domain-containing protein</fullName>
    </recommendedName>
</protein>
<dbReference type="GO" id="GO:0006352">
    <property type="term" value="P:DNA-templated transcription initiation"/>
    <property type="evidence" value="ECO:0007669"/>
    <property type="project" value="InterPro"/>
</dbReference>
<dbReference type="Gene3D" id="1.10.10.10">
    <property type="entry name" value="Winged helix-like DNA-binding domain superfamily/Winged helix DNA-binding domain"/>
    <property type="match status" value="1"/>
</dbReference>
<reference evidence="2 3" key="1">
    <citation type="submission" date="2020-08" db="EMBL/GenBank/DDBJ databases">
        <title>Sequencing the genomes of 1000 actinobacteria strains.</title>
        <authorList>
            <person name="Klenk H.-P."/>
        </authorList>
    </citation>
    <scope>NUCLEOTIDE SEQUENCE [LARGE SCALE GENOMIC DNA]</scope>
    <source>
        <strain evidence="2 3">DSM 43023</strain>
    </source>
</reference>
<dbReference type="RefSeq" id="WP_184753837.1">
    <property type="nucleotide sequence ID" value="NZ_BAABEK010000008.1"/>
</dbReference>
<dbReference type="InterPro" id="IPR000943">
    <property type="entry name" value="RNA_pol_sigma70"/>
</dbReference>
<feature type="domain" description="RNA polymerase sigma-70 region 4" evidence="1">
    <location>
        <begin position="136"/>
        <end position="178"/>
    </location>
</feature>
<comment type="caution">
    <text evidence="2">The sequence shown here is derived from an EMBL/GenBank/DDBJ whole genome shotgun (WGS) entry which is preliminary data.</text>
</comment>
<dbReference type="PRINTS" id="PR00046">
    <property type="entry name" value="SIGMA70FCT"/>
</dbReference>
<keyword evidence="3" id="KW-1185">Reference proteome</keyword>
<name>A0A7W7RU15_9ACTN</name>
<organism evidence="2 3">
    <name type="scientific">Streptosporangium album</name>
    <dbReference type="NCBI Taxonomy" id="47479"/>
    <lineage>
        <taxon>Bacteria</taxon>
        <taxon>Bacillati</taxon>
        <taxon>Actinomycetota</taxon>
        <taxon>Actinomycetes</taxon>
        <taxon>Streptosporangiales</taxon>
        <taxon>Streptosporangiaceae</taxon>
        <taxon>Streptosporangium</taxon>
    </lineage>
</organism>
<accession>A0A7W7RU15</accession>